<accession>A0AAV9N0D9</accession>
<protein>
    <recommendedName>
        <fullName evidence="7">Major facilitator superfamily (MFS) profile domain-containing protein</fullName>
    </recommendedName>
</protein>
<feature type="transmembrane region" description="Helical" evidence="6">
    <location>
        <begin position="44"/>
        <end position="68"/>
    </location>
</feature>
<feature type="domain" description="Major facilitator superfamily (MFS) profile" evidence="7">
    <location>
        <begin position="46"/>
        <end position="555"/>
    </location>
</feature>
<dbReference type="Proteomes" id="UP001358417">
    <property type="component" value="Unassembled WGS sequence"/>
</dbReference>
<feature type="transmembrane region" description="Helical" evidence="6">
    <location>
        <begin position="80"/>
        <end position="98"/>
    </location>
</feature>
<dbReference type="SUPFAM" id="SSF103473">
    <property type="entry name" value="MFS general substrate transporter"/>
    <property type="match status" value="1"/>
</dbReference>
<feature type="transmembrane region" description="Helical" evidence="6">
    <location>
        <begin position="312"/>
        <end position="333"/>
    </location>
</feature>
<evidence type="ECO:0000256" key="3">
    <source>
        <dbReference type="ARBA" id="ARBA00022989"/>
    </source>
</evidence>
<dbReference type="Gene3D" id="1.20.1250.20">
    <property type="entry name" value="MFS general substrate transporter like domains"/>
    <property type="match status" value="1"/>
</dbReference>
<keyword evidence="4 6" id="KW-0472">Membrane</keyword>
<dbReference type="InterPro" id="IPR011701">
    <property type="entry name" value="MFS"/>
</dbReference>
<comment type="caution">
    <text evidence="8">The sequence shown here is derived from an EMBL/GenBank/DDBJ whole genome shotgun (WGS) entry which is preliminary data.</text>
</comment>
<feature type="transmembrane region" description="Helical" evidence="6">
    <location>
        <begin position="201"/>
        <end position="222"/>
    </location>
</feature>
<evidence type="ECO:0000256" key="2">
    <source>
        <dbReference type="ARBA" id="ARBA00022692"/>
    </source>
</evidence>
<dbReference type="InterPro" id="IPR036259">
    <property type="entry name" value="MFS_trans_sf"/>
</dbReference>
<proteinExistence type="predicted"/>
<feature type="transmembrane region" description="Helical" evidence="6">
    <location>
        <begin position="167"/>
        <end position="189"/>
    </location>
</feature>
<evidence type="ECO:0000313" key="9">
    <source>
        <dbReference type="Proteomes" id="UP001358417"/>
    </source>
</evidence>
<dbReference type="PROSITE" id="PS00216">
    <property type="entry name" value="SUGAR_TRANSPORT_1"/>
    <property type="match status" value="1"/>
</dbReference>
<dbReference type="CDD" id="cd06179">
    <property type="entry name" value="MFS_TRI12_like"/>
    <property type="match status" value="1"/>
</dbReference>
<feature type="transmembrane region" description="Helical" evidence="6">
    <location>
        <begin position="345"/>
        <end position="368"/>
    </location>
</feature>
<dbReference type="PANTHER" id="PTHR23501:SF195">
    <property type="entry name" value="PEP5"/>
    <property type="match status" value="1"/>
</dbReference>
<feature type="transmembrane region" description="Helical" evidence="6">
    <location>
        <begin position="136"/>
        <end position="155"/>
    </location>
</feature>
<dbReference type="PROSITE" id="PS50850">
    <property type="entry name" value="MFS"/>
    <property type="match status" value="1"/>
</dbReference>
<feature type="transmembrane region" description="Helical" evidence="6">
    <location>
        <begin position="243"/>
        <end position="262"/>
    </location>
</feature>
<feature type="transmembrane region" description="Helical" evidence="6">
    <location>
        <begin position="435"/>
        <end position="461"/>
    </location>
</feature>
<dbReference type="InterPro" id="IPR005829">
    <property type="entry name" value="Sugar_transporter_CS"/>
</dbReference>
<dbReference type="RefSeq" id="XP_064703000.1">
    <property type="nucleotide sequence ID" value="XM_064850113.1"/>
</dbReference>
<feature type="region of interest" description="Disordered" evidence="5">
    <location>
        <begin position="1"/>
        <end position="29"/>
    </location>
</feature>
<evidence type="ECO:0000256" key="6">
    <source>
        <dbReference type="SAM" id="Phobius"/>
    </source>
</evidence>
<evidence type="ECO:0000256" key="1">
    <source>
        <dbReference type="ARBA" id="ARBA00004141"/>
    </source>
</evidence>
<gene>
    <name evidence="8" type="ORF">LTR84_006552</name>
</gene>
<evidence type="ECO:0000259" key="7">
    <source>
        <dbReference type="PROSITE" id="PS50850"/>
    </source>
</evidence>
<dbReference type="GeneID" id="89974724"/>
<name>A0AAV9N0D9_9EURO</name>
<keyword evidence="3 6" id="KW-1133">Transmembrane helix</keyword>
<evidence type="ECO:0000256" key="4">
    <source>
        <dbReference type="ARBA" id="ARBA00023136"/>
    </source>
</evidence>
<reference evidence="8 9" key="1">
    <citation type="submission" date="2023-08" db="EMBL/GenBank/DDBJ databases">
        <title>Black Yeasts Isolated from many extreme environments.</title>
        <authorList>
            <person name="Coleine C."/>
            <person name="Stajich J.E."/>
            <person name="Selbmann L."/>
        </authorList>
    </citation>
    <scope>NUCLEOTIDE SEQUENCE [LARGE SCALE GENOMIC DNA]</scope>
    <source>
        <strain evidence="8 9">CCFEE 5792</strain>
    </source>
</reference>
<evidence type="ECO:0000256" key="5">
    <source>
        <dbReference type="SAM" id="MobiDB-lite"/>
    </source>
</evidence>
<keyword evidence="9" id="KW-1185">Reference proteome</keyword>
<dbReference type="InterPro" id="IPR053791">
    <property type="entry name" value="MFS_Tri12-like"/>
</dbReference>
<comment type="subcellular location">
    <subcellularLocation>
        <location evidence="1">Membrane</location>
        <topology evidence="1">Multi-pass membrane protein</topology>
    </subcellularLocation>
</comment>
<feature type="transmembrane region" description="Helical" evidence="6">
    <location>
        <begin position="531"/>
        <end position="551"/>
    </location>
</feature>
<sequence>MSTNASRDEKITGTDVEGDETRISSPPTGADVVDRVPRIHAKTIILVFSVYLAYLAGGYNIVVAGAYGRDVGIELGGEAQSIWLLQSGTIIIAVLSPAISEAADLWGRKWLLVGLSVLGVIGCVVTGSASSMATALGGQILSGIACASQPLVHAIPSEVIPRQFRAFAQAGVNISIGLSAVIVLLAGGALTRNGNHAGFRVLFYINAGLFGAGALAVALLYNPPLRETQTAYTQRQKLERLDWIGLFLLSSGLTLFCMALVWSQNPYSWKDVQILAPFIIGCFLLLALAAYEVRGRKDGMFHHELFNRGRNFGLSIVCIFVEGMAFFAVNNYFAFETSTLYEHDALYVSLRFSICFFTFTVSTALTGFYCTWTKAVRFPVLSGFGLFTIFMVVMSTAEIGSKTALWGYPVLFGSGLGILLNTLMTAAQLGTPPELIASASGLIISTRSIGGSVALAIYNAIFTQGLSSNLASKVPAAMLPLGVPPSSIGQFTSAMTSGQTHGLTQIPGVTIEAAGAGANAVLQSFVIAFRYVWITGACFSFVAMIAAWLLIDPKEEFNTQIDAPAESEEALYTEKRLGSA</sequence>
<feature type="compositionally biased region" description="Basic and acidic residues" evidence="5">
    <location>
        <begin position="1"/>
        <end position="12"/>
    </location>
</feature>
<dbReference type="PANTHER" id="PTHR23501">
    <property type="entry name" value="MAJOR FACILITATOR SUPERFAMILY"/>
    <property type="match status" value="1"/>
</dbReference>
<feature type="transmembrane region" description="Helical" evidence="6">
    <location>
        <begin position="380"/>
        <end position="399"/>
    </location>
</feature>
<keyword evidence="2 6" id="KW-0812">Transmembrane</keyword>
<dbReference type="AlphaFoldDB" id="A0AAV9N0D9"/>
<dbReference type="EMBL" id="JAVRRD010000025">
    <property type="protein sequence ID" value="KAK5047456.1"/>
    <property type="molecule type" value="Genomic_DNA"/>
</dbReference>
<dbReference type="InterPro" id="IPR020846">
    <property type="entry name" value="MFS_dom"/>
</dbReference>
<dbReference type="GO" id="GO:0005886">
    <property type="term" value="C:plasma membrane"/>
    <property type="evidence" value="ECO:0007669"/>
    <property type="project" value="TreeGrafter"/>
</dbReference>
<evidence type="ECO:0000313" key="8">
    <source>
        <dbReference type="EMBL" id="KAK5047456.1"/>
    </source>
</evidence>
<feature type="transmembrane region" description="Helical" evidence="6">
    <location>
        <begin position="405"/>
        <end position="423"/>
    </location>
</feature>
<feature type="transmembrane region" description="Helical" evidence="6">
    <location>
        <begin position="110"/>
        <end position="130"/>
    </location>
</feature>
<dbReference type="GO" id="GO:0022857">
    <property type="term" value="F:transmembrane transporter activity"/>
    <property type="evidence" value="ECO:0007669"/>
    <property type="project" value="InterPro"/>
</dbReference>
<organism evidence="8 9">
    <name type="scientific">Exophiala bonariae</name>
    <dbReference type="NCBI Taxonomy" id="1690606"/>
    <lineage>
        <taxon>Eukaryota</taxon>
        <taxon>Fungi</taxon>
        <taxon>Dikarya</taxon>
        <taxon>Ascomycota</taxon>
        <taxon>Pezizomycotina</taxon>
        <taxon>Eurotiomycetes</taxon>
        <taxon>Chaetothyriomycetidae</taxon>
        <taxon>Chaetothyriales</taxon>
        <taxon>Herpotrichiellaceae</taxon>
        <taxon>Exophiala</taxon>
    </lineage>
</organism>
<dbReference type="Pfam" id="PF07690">
    <property type="entry name" value="MFS_1"/>
    <property type="match status" value="1"/>
</dbReference>
<feature type="transmembrane region" description="Helical" evidence="6">
    <location>
        <begin position="274"/>
        <end position="291"/>
    </location>
</feature>